<dbReference type="InParanoid" id="A0A6P7Z807"/>
<dbReference type="KEGG" id="muo:115479126"/>
<keyword evidence="2" id="KW-1185">Reference proteome</keyword>
<dbReference type="GeneID" id="115479126"/>
<dbReference type="CTD" id="100130705"/>
<organism evidence="2 3">
    <name type="scientific">Microcaecilia unicolor</name>
    <dbReference type="NCBI Taxonomy" id="1415580"/>
    <lineage>
        <taxon>Eukaryota</taxon>
        <taxon>Metazoa</taxon>
        <taxon>Chordata</taxon>
        <taxon>Craniata</taxon>
        <taxon>Vertebrata</taxon>
        <taxon>Euteleostomi</taxon>
        <taxon>Amphibia</taxon>
        <taxon>Gymnophiona</taxon>
        <taxon>Siphonopidae</taxon>
        <taxon>Microcaecilia</taxon>
    </lineage>
</organism>
<evidence type="ECO:0000259" key="1">
    <source>
        <dbReference type="Pfam" id="PF22589"/>
    </source>
</evidence>
<proteinExistence type="predicted"/>
<dbReference type="PANTHER" id="PTHR35826">
    <property type="entry name" value="PROTEIN ATP6V1FNB-LIKE"/>
    <property type="match status" value="1"/>
</dbReference>
<feature type="domain" description="Sperm microtubule inner protein 1 C-terminal" evidence="1">
    <location>
        <begin position="71"/>
        <end position="182"/>
    </location>
</feature>
<dbReference type="PANTHER" id="PTHR35826:SF2">
    <property type="entry name" value="PROTEIN ATP6V1FNB"/>
    <property type="match status" value="1"/>
</dbReference>
<name>A0A6P7Z807_9AMPH</name>
<dbReference type="Pfam" id="PF22589">
    <property type="entry name" value="SPMIP1"/>
    <property type="match status" value="1"/>
</dbReference>
<dbReference type="InterPro" id="IPR054323">
    <property type="entry name" value="SPMIP1_C"/>
</dbReference>
<evidence type="ECO:0000313" key="3">
    <source>
        <dbReference type="RefSeq" id="XP_030072746.1"/>
    </source>
</evidence>
<accession>A0A6P7Z807</accession>
<gene>
    <name evidence="3" type="primary">ATP6V1FNB</name>
</gene>
<dbReference type="OrthoDB" id="410807at2759"/>
<dbReference type="Proteomes" id="UP000515156">
    <property type="component" value="Chromosome 10"/>
</dbReference>
<reference evidence="3" key="1">
    <citation type="submission" date="2025-08" db="UniProtKB">
        <authorList>
            <consortium name="RefSeq"/>
        </authorList>
    </citation>
    <scope>IDENTIFICATION</scope>
</reference>
<dbReference type="RefSeq" id="XP_030072746.1">
    <property type="nucleotide sequence ID" value="XM_030216886.1"/>
</dbReference>
<sequence length="192" mass="22762">MGREVLTTQKQNFWKESYLKEVLLRLNWYRQYSQSIKARGQRRARQKPREKIKLPAINEVLMKAAEETKKTEAIKDRIKRLTFREDGEEEAEGEGLPDFDMKPVTPRTRSLLYSGLSKEEEGRYKYLQERCKIKPEEKYVYPLTTNWMYGWQLGSMDPGQRSIYPRCCLVRDTFFRRNGAFSLLDPLDTASC</sequence>
<protein>
    <submittedName>
        <fullName evidence="3">Protein ATP6V1FNB</fullName>
    </submittedName>
</protein>
<evidence type="ECO:0000313" key="2">
    <source>
        <dbReference type="Proteomes" id="UP000515156"/>
    </source>
</evidence>
<dbReference type="AlphaFoldDB" id="A0A6P7Z807"/>